<evidence type="ECO:0000256" key="4">
    <source>
        <dbReference type="RuleBase" id="RU362118"/>
    </source>
</evidence>
<gene>
    <name evidence="5" type="ORF">BRCON_1287</name>
</gene>
<dbReference type="PANTHER" id="PTHR43379:SF1">
    <property type="entry name" value="CYSTATHIONINE GAMMA-SYNTHASE 1, CHLOROPLASTIC-RELATED"/>
    <property type="match status" value="1"/>
</dbReference>
<dbReference type="Proteomes" id="UP000262583">
    <property type="component" value="Chromosome"/>
</dbReference>
<comment type="cofactor">
    <cofactor evidence="1 4">
        <name>pyridoxal 5'-phosphate</name>
        <dbReference type="ChEBI" id="CHEBI:597326"/>
    </cofactor>
</comment>
<dbReference type="PANTHER" id="PTHR43379">
    <property type="entry name" value="CYSTATHIONINE GAMMA-SYNTHASE"/>
    <property type="match status" value="1"/>
</dbReference>
<dbReference type="Gene3D" id="3.90.1150.10">
    <property type="entry name" value="Aspartate Aminotransferase, domain 1"/>
    <property type="match status" value="1"/>
</dbReference>
<name>A0A2Z4Y4J1_SUMC1</name>
<evidence type="ECO:0000256" key="3">
    <source>
        <dbReference type="PIRSR" id="PIRSR001434-2"/>
    </source>
</evidence>
<protein>
    <submittedName>
        <fullName evidence="5">Cystathionine gamma-synthase</fullName>
    </submittedName>
</protein>
<dbReference type="GO" id="GO:0030170">
    <property type="term" value="F:pyridoxal phosphate binding"/>
    <property type="evidence" value="ECO:0007669"/>
    <property type="project" value="InterPro"/>
</dbReference>
<dbReference type="GO" id="GO:0019346">
    <property type="term" value="P:transsulfuration"/>
    <property type="evidence" value="ECO:0007669"/>
    <property type="project" value="InterPro"/>
</dbReference>
<dbReference type="GO" id="GO:0003962">
    <property type="term" value="F:cystathionine gamma-synthase activity"/>
    <property type="evidence" value="ECO:0007669"/>
    <property type="project" value="InterPro"/>
</dbReference>
<evidence type="ECO:0000256" key="2">
    <source>
        <dbReference type="ARBA" id="ARBA00022898"/>
    </source>
</evidence>
<dbReference type="InterPro" id="IPR015422">
    <property type="entry name" value="PyrdxlP-dep_Trfase_small"/>
</dbReference>
<dbReference type="FunFam" id="3.90.1150.10:FF:000033">
    <property type="entry name" value="Cystathionine gamma-synthase"/>
    <property type="match status" value="1"/>
</dbReference>
<dbReference type="InterPro" id="IPR054542">
    <property type="entry name" value="Cys_met_metab_PP"/>
</dbReference>
<sequence>MDFGISTRAVHAGEPERQYMDSITTPIVLTSSYTFPTMEDVLDYVTKKVDRFEYGRYGNPTTAVAIKKLRELEGAEDAEVFDSGMTAVSCTLLGLLRSGDHLILTDDVYKKTLMFCEKVMPRFGIRTTVVKMGDYDEMEMVLKKNPGTRVVLSESPTNPYLNIADMDILRELKERYGFVLVVDATFATPVNQQPLKQGADVVLHSATKYLGGHNDLLGGAALGRRDLIELIRDYRNTTGGVMDPMTSYLLLRGLKTLAIRMERHNSNGFAVAQYLERHPKVRKVYYPGLPSHHDHKRALKYMRGCGGVVTIELNATLEQTMRFLSSLRLFKIGPSFGGVEALVTHPMTISYYDYSPEERKRLGILDELVRLSVGIEDSQDLIADLDQALAKM</sequence>
<evidence type="ECO:0000313" key="5">
    <source>
        <dbReference type="EMBL" id="AXA36064.1"/>
    </source>
</evidence>
<dbReference type="InterPro" id="IPR044639">
    <property type="entry name" value="CGS1/2"/>
</dbReference>
<dbReference type="SUPFAM" id="SSF53383">
    <property type="entry name" value="PLP-dependent transferases"/>
    <property type="match status" value="1"/>
</dbReference>
<feature type="modified residue" description="N6-(pyridoxal phosphate)lysine" evidence="3">
    <location>
        <position position="208"/>
    </location>
</feature>
<evidence type="ECO:0000256" key="1">
    <source>
        <dbReference type="ARBA" id="ARBA00001933"/>
    </source>
</evidence>
<dbReference type="GO" id="GO:0009086">
    <property type="term" value="P:methionine biosynthetic process"/>
    <property type="evidence" value="ECO:0007669"/>
    <property type="project" value="InterPro"/>
</dbReference>
<dbReference type="KEGG" id="schv:BRCON_1287"/>
<evidence type="ECO:0000313" key="6">
    <source>
        <dbReference type="Proteomes" id="UP000262583"/>
    </source>
</evidence>
<dbReference type="InterPro" id="IPR015421">
    <property type="entry name" value="PyrdxlP-dep_Trfase_major"/>
</dbReference>
<dbReference type="PIRSF" id="PIRSF001434">
    <property type="entry name" value="CGS"/>
    <property type="match status" value="1"/>
</dbReference>
<reference evidence="5 6" key="1">
    <citation type="submission" date="2018-05" db="EMBL/GenBank/DDBJ databases">
        <title>A metagenomic window into the 2 km-deep terrestrial subsurface aquifer revealed taxonomically and functionally diverse microbial community comprising novel uncultured bacterial lineages.</title>
        <authorList>
            <person name="Kadnikov V.V."/>
            <person name="Mardanov A.V."/>
            <person name="Beletsky A.V."/>
            <person name="Banks D."/>
            <person name="Pimenov N.V."/>
            <person name="Frank Y.A."/>
            <person name="Karnachuk O.V."/>
            <person name="Ravin N.V."/>
        </authorList>
    </citation>
    <scope>NUCLEOTIDE SEQUENCE [LARGE SCALE GENOMIC DNA]</scope>
    <source>
        <strain evidence="5">BY</strain>
    </source>
</reference>
<dbReference type="EMBL" id="CP030759">
    <property type="protein sequence ID" value="AXA36064.1"/>
    <property type="molecule type" value="Genomic_DNA"/>
</dbReference>
<dbReference type="Pfam" id="PF01053">
    <property type="entry name" value="Cys_Met_Meta_PP"/>
    <property type="match status" value="1"/>
</dbReference>
<dbReference type="AlphaFoldDB" id="A0A2Z4Y4J1"/>
<dbReference type="Gene3D" id="3.40.640.10">
    <property type="entry name" value="Type I PLP-dependent aspartate aminotransferase-like (Major domain)"/>
    <property type="match status" value="1"/>
</dbReference>
<keyword evidence="2 3" id="KW-0663">Pyridoxal phosphate</keyword>
<dbReference type="PROSITE" id="PS00868">
    <property type="entry name" value="CYS_MET_METAB_PP"/>
    <property type="match status" value="1"/>
</dbReference>
<dbReference type="InterPro" id="IPR015424">
    <property type="entry name" value="PyrdxlP-dep_Trfase"/>
</dbReference>
<proteinExistence type="inferred from homology"/>
<organism evidence="5 6">
    <name type="scientific">Sumerlaea chitinivorans</name>
    <dbReference type="NCBI Taxonomy" id="2250252"/>
    <lineage>
        <taxon>Bacteria</taxon>
        <taxon>Candidatus Sumerlaeota</taxon>
        <taxon>Candidatus Sumerlaeia</taxon>
        <taxon>Candidatus Sumerlaeales</taxon>
        <taxon>Candidatus Sumerlaeaceae</taxon>
        <taxon>Candidatus Sumerlaea</taxon>
    </lineage>
</organism>
<dbReference type="InterPro" id="IPR000277">
    <property type="entry name" value="Cys/Met-Metab_PyrdxlP-dep_enz"/>
</dbReference>
<dbReference type="CDD" id="cd00614">
    <property type="entry name" value="CGS_like"/>
    <property type="match status" value="1"/>
</dbReference>
<accession>A0A2Z4Y4J1</accession>
<dbReference type="FunFam" id="3.40.640.10:FF:000046">
    <property type="entry name" value="Cystathionine gamma-lyase"/>
    <property type="match status" value="1"/>
</dbReference>
<comment type="similarity">
    <text evidence="4">Belongs to the trans-sulfuration enzymes family.</text>
</comment>